<dbReference type="RefSeq" id="WP_301202616.1">
    <property type="nucleotide sequence ID" value="NZ_JAPDPI010000088.1"/>
</dbReference>
<feature type="chain" id="PRO_5042080157" evidence="1">
    <location>
        <begin position="20"/>
        <end position="317"/>
    </location>
</feature>
<evidence type="ECO:0000256" key="1">
    <source>
        <dbReference type="SAM" id="SignalP"/>
    </source>
</evidence>
<name>A0AAE3MJ84_9BACT</name>
<protein>
    <submittedName>
        <fullName evidence="2">Uncharacterized protein</fullName>
    </submittedName>
</protein>
<evidence type="ECO:0000313" key="3">
    <source>
        <dbReference type="Proteomes" id="UP001207408"/>
    </source>
</evidence>
<proteinExistence type="predicted"/>
<accession>A0AAE3MJ84</accession>
<keyword evidence="3" id="KW-1185">Reference proteome</keyword>
<reference evidence="2" key="1">
    <citation type="submission" date="2022-10" db="EMBL/GenBank/DDBJ databases">
        <authorList>
            <person name="Yu W.X."/>
        </authorList>
    </citation>
    <scope>NUCLEOTIDE SEQUENCE</scope>
    <source>
        <strain evidence="2">D04</strain>
    </source>
</reference>
<dbReference type="Proteomes" id="UP001207408">
    <property type="component" value="Unassembled WGS sequence"/>
</dbReference>
<keyword evidence="1" id="KW-0732">Signal</keyword>
<sequence length="317" mass="37052">MMKFLMLILSVLCVNTMYSQDTSSGLSTNDEPIDFCGDMDNLKTFIGTSVKIRHNGGIYSKLNKGDYISFPNDSIKHLAGKDMWGDFYPQSGDTGVVISVSKSKYDEIIYVIKIDKYYVPIKCSYLVNISELSDDERWKLEYSKWEKERETYGKGECNFKKHNINNIYNRPGITEIDSISEDFACNLKNKGIDTIMLVKSIFHHHGPGCSVLDMVCVLWYDNDEGFLRYYSFNEEKKLIIQNQKLDWYDVIKYYRKKELNQNSEMPKGGSHLHNTVIQFYLGKEFFNCEYSWSYNKNDKKLEVTKFVEKVKKVINDR</sequence>
<evidence type="ECO:0000313" key="2">
    <source>
        <dbReference type="EMBL" id="MCW3808067.1"/>
    </source>
</evidence>
<feature type="signal peptide" evidence="1">
    <location>
        <begin position="1"/>
        <end position="19"/>
    </location>
</feature>
<comment type="caution">
    <text evidence="2">The sequence shown here is derived from an EMBL/GenBank/DDBJ whole genome shotgun (WGS) entry which is preliminary data.</text>
</comment>
<dbReference type="EMBL" id="JAPDPI010000088">
    <property type="protein sequence ID" value="MCW3808067.1"/>
    <property type="molecule type" value="Genomic_DNA"/>
</dbReference>
<gene>
    <name evidence="2" type="ORF">OM074_20760</name>
</gene>
<dbReference type="AlphaFoldDB" id="A0AAE3MJ84"/>
<organism evidence="2 3">
    <name type="scientific">Plebeiibacterium marinum</name>
    <dbReference type="NCBI Taxonomy" id="2992111"/>
    <lineage>
        <taxon>Bacteria</taxon>
        <taxon>Pseudomonadati</taxon>
        <taxon>Bacteroidota</taxon>
        <taxon>Bacteroidia</taxon>
        <taxon>Marinilabiliales</taxon>
        <taxon>Marinilabiliaceae</taxon>
        <taxon>Plebeiibacterium</taxon>
    </lineage>
</organism>